<evidence type="ECO:0000313" key="3">
    <source>
        <dbReference type="Proteomes" id="UP001204142"/>
    </source>
</evidence>
<evidence type="ECO:0000256" key="1">
    <source>
        <dbReference type="SAM" id="MobiDB-lite"/>
    </source>
</evidence>
<feature type="region of interest" description="Disordered" evidence="1">
    <location>
        <begin position="244"/>
        <end position="296"/>
    </location>
</feature>
<feature type="region of interest" description="Disordered" evidence="1">
    <location>
        <begin position="220"/>
        <end position="239"/>
    </location>
</feature>
<feature type="compositionally biased region" description="Gly residues" evidence="1">
    <location>
        <begin position="250"/>
        <end position="260"/>
    </location>
</feature>
<organism evidence="2 3">
    <name type="scientific">Limnobacter humi</name>
    <dbReference type="NCBI Taxonomy" id="1778671"/>
    <lineage>
        <taxon>Bacteria</taxon>
        <taxon>Pseudomonadati</taxon>
        <taxon>Pseudomonadota</taxon>
        <taxon>Betaproteobacteria</taxon>
        <taxon>Burkholderiales</taxon>
        <taxon>Burkholderiaceae</taxon>
        <taxon>Limnobacter</taxon>
    </lineage>
</organism>
<feature type="compositionally biased region" description="Low complexity" evidence="1">
    <location>
        <begin position="156"/>
        <end position="168"/>
    </location>
</feature>
<sequence length="336" mass="31185">MAAQIIGTVGEVEGTVTVMRNGETVALKSGESISAGDLITAGQDGRTAITLADQYGQPMGKLMVAPSGSVIVDTTMKGDKVAYVFEALSQDGVTIANLDPEFADQVVMQGVEATGEGSGGGLLGLFDGGLLAGMSLDGTAAAVGAGAVGIGLLSSGSDEGTGPTSASSGGTGNPSENGGDPPAGTTGTPLDAALDPIFGAAEGTPLAAVTGPLSDAISAGASGGGGGGGTTDGPTGTPLDMVLGPLADAAGGGAGGGGTTDGPTGTPLDMVLGPLADAAGGGAGGDAGGSAGGTTGTPLDMVLDPLMGAAAGTPLSSVASMLDPSALDPVTSSLPV</sequence>
<feature type="region of interest" description="Disordered" evidence="1">
    <location>
        <begin position="156"/>
        <end position="193"/>
    </location>
</feature>
<feature type="compositionally biased region" description="Gly residues" evidence="1">
    <location>
        <begin position="279"/>
        <end position="295"/>
    </location>
</feature>
<protein>
    <recommendedName>
        <fullName evidence="4">Retention module-containing protein</fullName>
    </recommendedName>
</protein>
<proteinExistence type="predicted"/>
<reference evidence="2 3" key="1">
    <citation type="submission" date="2022-07" db="EMBL/GenBank/DDBJ databases">
        <authorList>
            <person name="Xamxidin M."/>
            <person name="Wu M."/>
        </authorList>
    </citation>
    <scope>NUCLEOTIDE SEQUENCE [LARGE SCALE GENOMIC DNA]</scope>
    <source>
        <strain evidence="2 3">NBRC 111650</strain>
    </source>
</reference>
<gene>
    <name evidence="2" type="ORF">NQT62_06615</name>
</gene>
<feature type="compositionally biased region" description="Low complexity" evidence="1">
    <location>
        <begin position="178"/>
        <end position="193"/>
    </location>
</feature>
<feature type="compositionally biased region" description="Gly residues" evidence="1">
    <location>
        <begin position="221"/>
        <end position="231"/>
    </location>
</feature>
<dbReference type="EMBL" id="JANIGO010000002">
    <property type="protein sequence ID" value="MCQ8896108.1"/>
    <property type="molecule type" value="Genomic_DNA"/>
</dbReference>
<keyword evidence="3" id="KW-1185">Reference proteome</keyword>
<evidence type="ECO:0000313" key="2">
    <source>
        <dbReference type="EMBL" id="MCQ8896108.1"/>
    </source>
</evidence>
<dbReference type="Proteomes" id="UP001204142">
    <property type="component" value="Unassembled WGS sequence"/>
</dbReference>
<comment type="caution">
    <text evidence="2">The sequence shown here is derived from an EMBL/GenBank/DDBJ whole genome shotgun (WGS) entry which is preliminary data.</text>
</comment>
<accession>A0ABT1WGW7</accession>
<evidence type="ECO:0008006" key="4">
    <source>
        <dbReference type="Google" id="ProtNLM"/>
    </source>
</evidence>
<name>A0ABT1WGW7_9BURK</name>
<dbReference type="RefSeq" id="WP_256763861.1">
    <property type="nucleotide sequence ID" value="NZ_JANIGO010000002.1"/>
</dbReference>